<comment type="subcellular location">
    <subcellularLocation>
        <location evidence="1 6">Cell membrane</location>
        <topology evidence="1 6">Multi-pass membrane protein</topology>
    </subcellularLocation>
</comment>
<dbReference type="GO" id="GO:0050909">
    <property type="term" value="P:sensory perception of taste"/>
    <property type="evidence" value="ECO:0007669"/>
    <property type="project" value="InterPro"/>
</dbReference>
<reference evidence="7" key="2">
    <citation type="journal article" date="2018" name="Front. Physiol.">
        <title>Dynamic Changes in Chemosensory Gene Expression during the Dendrolimus punctatus Mating Process.</title>
        <authorList>
            <person name="Zhang S.F."/>
            <person name="Zhang Z."/>
            <person name="Kong X.B."/>
            <person name="Wang H.B."/>
            <person name="Liu F."/>
        </authorList>
    </citation>
    <scope>NUCLEOTIDE SEQUENCE</scope>
</reference>
<feature type="transmembrane region" description="Helical" evidence="6">
    <location>
        <begin position="50"/>
        <end position="70"/>
    </location>
</feature>
<gene>
    <name evidence="7" type="primary">GR67</name>
</gene>
<evidence type="ECO:0000256" key="3">
    <source>
        <dbReference type="ARBA" id="ARBA00022692"/>
    </source>
</evidence>
<evidence type="ECO:0000256" key="6">
    <source>
        <dbReference type="RuleBase" id="RU363108"/>
    </source>
</evidence>
<dbReference type="InterPro" id="IPR013604">
    <property type="entry name" value="7TM_chemorcpt"/>
</dbReference>
<sequence length="359" mass="41978">MKNFFKRNSTPKRYNNLVEASYSSRKIMEISGVAMFVLKSTPGNQIVSKFSVLGFISFVIWYGIFFYCTIKANLEKQTILRTIYNTKLDRYGDDFEEIASIFYVLYGMVKIPIRISGNTRFMQEIVALDKALENLGEIMDYNKSSLYALLIAISQVLAFSSRMICIWASLHNLNVVVPTERLYQVVVTDISSLILSAYFCYYLVLLKDRWQRINKVLSEIQARKSWEYKLFIRSRMAPNVKKVEELQERQICEKIRLCAKIYSMLCKASKTLNKMFGFALVLTMVLYLLYIILYMFYFMEATASGLFHEVTKFVDFLIYVSWQMSHALGIIYINIYFVEETLNEVSPSYNLAFIFSLIY</sequence>
<keyword evidence="6 7" id="KW-0675">Receptor</keyword>
<dbReference type="EMBL" id="KY225522">
    <property type="protein sequence ID" value="ARO70534.1"/>
    <property type="molecule type" value="mRNA"/>
</dbReference>
<feature type="transmembrane region" description="Helical" evidence="6">
    <location>
        <begin position="146"/>
        <end position="170"/>
    </location>
</feature>
<name>A0A2K8GL80_9NEOP</name>
<evidence type="ECO:0000313" key="7">
    <source>
        <dbReference type="EMBL" id="ARO70534.1"/>
    </source>
</evidence>
<feature type="transmembrane region" description="Helical" evidence="6">
    <location>
        <begin position="275"/>
        <end position="296"/>
    </location>
</feature>
<comment type="function">
    <text evidence="6">Gustatory receptor which mediates acceptance or avoidance behavior, depending on its substrates.</text>
</comment>
<dbReference type="GO" id="GO:0007165">
    <property type="term" value="P:signal transduction"/>
    <property type="evidence" value="ECO:0007669"/>
    <property type="project" value="UniProtKB-KW"/>
</dbReference>
<keyword evidence="2 6" id="KW-1003">Cell membrane</keyword>
<evidence type="ECO:0000256" key="2">
    <source>
        <dbReference type="ARBA" id="ARBA00022475"/>
    </source>
</evidence>
<reference evidence="7" key="1">
    <citation type="submission" date="2016-11" db="EMBL/GenBank/DDBJ databases">
        <authorList>
            <person name="Jaros S."/>
            <person name="Januszkiewicz K."/>
            <person name="Wedrychowicz H."/>
        </authorList>
    </citation>
    <scope>NUCLEOTIDE SEQUENCE</scope>
</reference>
<keyword evidence="4 6" id="KW-1133">Transmembrane helix</keyword>
<protein>
    <recommendedName>
        <fullName evidence="6">Gustatory receptor</fullName>
    </recommendedName>
</protein>
<dbReference type="Pfam" id="PF08395">
    <property type="entry name" value="7tm_7"/>
    <property type="match status" value="1"/>
</dbReference>
<comment type="caution">
    <text evidence="6">Lacks conserved residue(s) required for the propagation of feature annotation.</text>
</comment>
<evidence type="ECO:0000256" key="1">
    <source>
        <dbReference type="ARBA" id="ARBA00004651"/>
    </source>
</evidence>
<feature type="transmembrane region" description="Helical" evidence="6">
    <location>
        <begin position="182"/>
        <end position="205"/>
    </location>
</feature>
<accession>A0A2K8GL80</accession>
<evidence type="ECO:0000256" key="4">
    <source>
        <dbReference type="ARBA" id="ARBA00022989"/>
    </source>
</evidence>
<organism evidence="7">
    <name type="scientific">Dendrolimus punctatus</name>
    <name type="common">masson pine moth</name>
    <dbReference type="NCBI Taxonomy" id="238572"/>
    <lineage>
        <taxon>Eukaryota</taxon>
        <taxon>Metazoa</taxon>
        <taxon>Ecdysozoa</taxon>
        <taxon>Arthropoda</taxon>
        <taxon>Hexapoda</taxon>
        <taxon>Insecta</taxon>
        <taxon>Pterygota</taxon>
        <taxon>Neoptera</taxon>
        <taxon>Endopterygota</taxon>
        <taxon>Lepidoptera</taxon>
        <taxon>Glossata</taxon>
        <taxon>Ditrysia</taxon>
        <taxon>Bombycoidea</taxon>
        <taxon>Lasiocampidae</taxon>
        <taxon>Dendrolimus</taxon>
    </lineage>
</organism>
<evidence type="ECO:0000256" key="5">
    <source>
        <dbReference type="ARBA" id="ARBA00023136"/>
    </source>
</evidence>
<comment type="similarity">
    <text evidence="6">Belongs to the insect chemoreceptor superfamily. Gustatory receptor (GR) family.</text>
</comment>
<dbReference type="GO" id="GO:0005886">
    <property type="term" value="C:plasma membrane"/>
    <property type="evidence" value="ECO:0007669"/>
    <property type="project" value="UniProtKB-SubCell"/>
</dbReference>
<dbReference type="AlphaFoldDB" id="A0A2K8GL80"/>
<keyword evidence="3 6" id="KW-0812">Transmembrane</keyword>
<keyword evidence="5 6" id="KW-0472">Membrane</keyword>
<proteinExistence type="evidence at transcript level"/>
<keyword evidence="6" id="KW-0807">Transducer</keyword>
<feature type="transmembrane region" description="Helical" evidence="6">
    <location>
        <begin position="316"/>
        <end position="338"/>
    </location>
</feature>